<dbReference type="Gene3D" id="3.10.20.370">
    <property type="match status" value="1"/>
</dbReference>
<evidence type="ECO:0000259" key="1">
    <source>
        <dbReference type="Pfam" id="PF17919"/>
    </source>
</evidence>
<dbReference type="AlphaFoldDB" id="A0AAV8VSA5"/>
<dbReference type="InterPro" id="IPR041577">
    <property type="entry name" value="RT_RNaseH_2"/>
</dbReference>
<protein>
    <recommendedName>
        <fullName evidence="1">Reverse transcriptase/retrotransposon-derived protein RNase H-like domain-containing protein</fullName>
    </recommendedName>
</protein>
<reference evidence="2 3" key="1">
    <citation type="journal article" date="2023" name="Insect Mol. Biol.">
        <title>Genome sequencing provides insights into the evolution of gene families encoding plant cell wall-degrading enzymes in longhorned beetles.</title>
        <authorList>
            <person name="Shin N.R."/>
            <person name="Okamura Y."/>
            <person name="Kirsch R."/>
            <person name="Pauchet Y."/>
        </authorList>
    </citation>
    <scope>NUCLEOTIDE SEQUENCE [LARGE SCALE GENOMIC DNA]</scope>
    <source>
        <strain evidence="2">EAD_L_NR</strain>
    </source>
</reference>
<accession>A0AAV8VSA5</accession>
<comment type="caution">
    <text evidence="2">The sequence shown here is derived from an EMBL/GenBank/DDBJ whole genome shotgun (WGS) entry which is preliminary data.</text>
</comment>
<dbReference type="SUPFAM" id="SSF56672">
    <property type="entry name" value="DNA/RNA polymerases"/>
    <property type="match status" value="1"/>
</dbReference>
<feature type="domain" description="Reverse transcriptase/retrotransposon-derived protein RNase H-like" evidence="1">
    <location>
        <begin position="20"/>
        <end position="88"/>
    </location>
</feature>
<dbReference type="InterPro" id="IPR043502">
    <property type="entry name" value="DNA/RNA_pol_sf"/>
</dbReference>
<proteinExistence type="predicted"/>
<dbReference type="Pfam" id="PF17919">
    <property type="entry name" value="RT_RNaseH_2"/>
    <property type="match status" value="1"/>
</dbReference>
<keyword evidence="3" id="KW-1185">Reference proteome</keyword>
<gene>
    <name evidence="2" type="ORF">NQ315_012927</name>
</gene>
<dbReference type="PANTHER" id="PTHR34072:SF26">
    <property type="entry name" value="RNA-DIRECTED DNA POLYMERASE"/>
    <property type="match status" value="1"/>
</dbReference>
<name>A0AAV8VSA5_9CUCU</name>
<evidence type="ECO:0000313" key="2">
    <source>
        <dbReference type="EMBL" id="KAJ8917010.1"/>
    </source>
</evidence>
<organism evidence="2 3">
    <name type="scientific">Exocentrus adspersus</name>
    <dbReference type="NCBI Taxonomy" id="1586481"/>
    <lineage>
        <taxon>Eukaryota</taxon>
        <taxon>Metazoa</taxon>
        <taxon>Ecdysozoa</taxon>
        <taxon>Arthropoda</taxon>
        <taxon>Hexapoda</taxon>
        <taxon>Insecta</taxon>
        <taxon>Pterygota</taxon>
        <taxon>Neoptera</taxon>
        <taxon>Endopterygota</taxon>
        <taxon>Coleoptera</taxon>
        <taxon>Polyphaga</taxon>
        <taxon>Cucujiformia</taxon>
        <taxon>Chrysomeloidea</taxon>
        <taxon>Cerambycidae</taxon>
        <taxon>Lamiinae</taxon>
        <taxon>Acanthocinini</taxon>
        <taxon>Exocentrus</taxon>
    </lineage>
</organism>
<dbReference type="Proteomes" id="UP001159042">
    <property type="component" value="Unassembled WGS sequence"/>
</dbReference>
<sequence>MSIHLTDDKPVVYHPYRLSHSERQNVKKIVDDLLENKIIPIYDPKLKTEVHTDASKWGIGGILLQEHDNKLKPVMYYSRQTSKEEQRSYVQDCYGL</sequence>
<dbReference type="EMBL" id="JANEYG010000036">
    <property type="protein sequence ID" value="KAJ8917010.1"/>
    <property type="molecule type" value="Genomic_DNA"/>
</dbReference>
<dbReference type="GO" id="GO:0071897">
    <property type="term" value="P:DNA biosynthetic process"/>
    <property type="evidence" value="ECO:0007669"/>
    <property type="project" value="UniProtKB-ARBA"/>
</dbReference>
<dbReference type="PANTHER" id="PTHR34072">
    <property type="entry name" value="ENZYMATIC POLYPROTEIN-RELATED"/>
    <property type="match status" value="1"/>
</dbReference>
<evidence type="ECO:0000313" key="3">
    <source>
        <dbReference type="Proteomes" id="UP001159042"/>
    </source>
</evidence>